<dbReference type="AlphaFoldDB" id="A0A9D2LWT0"/>
<evidence type="ECO:0000259" key="6">
    <source>
        <dbReference type="Pfam" id="PF03129"/>
    </source>
</evidence>
<evidence type="ECO:0000256" key="3">
    <source>
        <dbReference type="ARBA" id="ARBA00022840"/>
    </source>
</evidence>
<comment type="similarity">
    <text evidence="1">Belongs to the class-II aminoacyl-tRNA synthetase family.</text>
</comment>
<dbReference type="SUPFAM" id="SSF55681">
    <property type="entry name" value="Class II aaRS and biotin synthetases"/>
    <property type="match status" value="1"/>
</dbReference>
<dbReference type="Gene3D" id="3.40.50.800">
    <property type="entry name" value="Anticodon-binding domain"/>
    <property type="match status" value="1"/>
</dbReference>
<name>A0A9D2LWT0_9FIRM</name>
<keyword evidence="7" id="KW-0808">Transferase</keyword>
<accession>A0A9D2LWT0</accession>
<keyword evidence="3" id="KW-0067">ATP-binding</keyword>
<dbReference type="InterPro" id="IPR033656">
    <property type="entry name" value="HisRS_anticodon"/>
</dbReference>
<comment type="caution">
    <text evidence="7">The sequence shown here is derived from an EMBL/GenBank/DDBJ whole genome shotgun (WGS) entry which is preliminary data.</text>
</comment>
<dbReference type="InterPro" id="IPR004154">
    <property type="entry name" value="Anticodon-bd"/>
</dbReference>
<dbReference type="GO" id="GO:0006427">
    <property type="term" value="P:histidyl-tRNA aminoacylation"/>
    <property type="evidence" value="ECO:0007669"/>
    <property type="project" value="TreeGrafter"/>
</dbReference>
<dbReference type="GO" id="GO:0004821">
    <property type="term" value="F:histidine-tRNA ligase activity"/>
    <property type="evidence" value="ECO:0007669"/>
    <property type="project" value="TreeGrafter"/>
</dbReference>
<keyword evidence="2" id="KW-0963">Cytoplasm</keyword>
<dbReference type="GO" id="GO:0140096">
    <property type="term" value="F:catalytic activity, acting on a protein"/>
    <property type="evidence" value="ECO:0007669"/>
    <property type="project" value="UniProtKB-ARBA"/>
</dbReference>
<dbReference type="PANTHER" id="PTHR43707:SF1">
    <property type="entry name" value="HISTIDINE--TRNA LIGASE, MITOCHONDRIAL-RELATED"/>
    <property type="match status" value="1"/>
</dbReference>
<feature type="domain" description="Anticodon-binding" evidence="6">
    <location>
        <begin position="55"/>
        <end position="135"/>
    </location>
</feature>
<dbReference type="InterPro" id="IPR004516">
    <property type="entry name" value="HisRS/HisZ"/>
</dbReference>
<dbReference type="Proteomes" id="UP000824214">
    <property type="component" value="Unassembled WGS sequence"/>
</dbReference>
<organism evidence="7 8">
    <name type="scientific">Candidatus Acutalibacter ornithocaccae</name>
    <dbReference type="NCBI Taxonomy" id="2838416"/>
    <lineage>
        <taxon>Bacteria</taxon>
        <taxon>Bacillati</taxon>
        <taxon>Bacillota</taxon>
        <taxon>Clostridia</taxon>
        <taxon>Eubacteriales</taxon>
        <taxon>Acutalibacteraceae</taxon>
        <taxon>Acutalibacter</taxon>
    </lineage>
</organism>
<dbReference type="GO" id="GO:0005737">
    <property type="term" value="C:cytoplasm"/>
    <property type="evidence" value="ECO:0007669"/>
    <property type="project" value="InterPro"/>
</dbReference>
<dbReference type="Gene3D" id="3.30.930.10">
    <property type="entry name" value="Bira Bifunctional Protein, Domain 2"/>
    <property type="match status" value="1"/>
</dbReference>
<dbReference type="CDD" id="cd00859">
    <property type="entry name" value="HisRS_anticodon"/>
    <property type="match status" value="1"/>
</dbReference>
<protein>
    <recommendedName>
        <fullName evidence="5">Histidyl-tRNA synthetase</fullName>
    </recommendedName>
</protein>
<evidence type="ECO:0000313" key="7">
    <source>
        <dbReference type="EMBL" id="HJB36703.1"/>
    </source>
</evidence>
<dbReference type="GO" id="GO:0016757">
    <property type="term" value="F:glycosyltransferase activity"/>
    <property type="evidence" value="ECO:0007669"/>
    <property type="project" value="UniProtKB-KW"/>
</dbReference>
<dbReference type="Pfam" id="PF03129">
    <property type="entry name" value="HGTP_anticodon"/>
    <property type="match status" value="1"/>
</dbReference>
<dbReference type="SUPFAM" id="SSF52954">
    <property type="entry name" value="Class II aaRS ABD-related"/>
    <property type="match status" value="1"/>
</dbReference>
<keyword evidence="3" id="KW-0547">Nucleotide-binding</keyword>
<gene>
    <name evidence="7" type="ORF">H9942_01380</name>
</gene>
<proteinExistence type="inferred from homology"/>
<dbReference type="InterPro" id="IPR036621">
    <property type="entry name" value="Anticodon-bd_dom_sf"/>
</dbReference>
<evidence type="ECO:0000313" key="8">
    <source>
        <dbReference type="Proteomes" id="UP000824214"/>
    </source>
</evidence>
<evidence type="ECO:0000256" key="1">
    <source>
        <dbReference type="ARBA" id="ARBA00008226"/>
    </source>
</evidence>
<dbReference type="InterPro" id="IPR045864">
    <property type="entry name" value="aa-tRNA-synth_II/BPL/LPL"/>
</dbReference>
<reference evidence="7" key="1">
    <citation type="journal article" date="2021" name="PeerJ">
        <title>Extensive microbial diversity within the chicken gut microbiome revealed by metagenomics and culture.</title>
        <authorList>
            <person name="Gilroy R."/>
            <person name="Ravi A."/>
            <person name="Getino M."/>
            <person name="Pursley I."/>
            <person name="Horton D.L."/>
            <person name="Alikhan N.F."/>
            <person name="Baker D."/>
            <person name="Gharbi K."/>
            <person name="Hall N."/>
            <person name="Watson M."/>
            <person name="Adriaenssens E.M."/>
            <person name="Foster-Nyarko E."/>
            <person name="Jarju S."/>
            <person name="Secka A."/>
            <person name="Antonio M."/>
            <person name="Oren A."/>
            <person name="Chaudhuri R.R."/>
            <person name="La Ragione R."/>
            <person name="Hildebrand F."/>
            <person name="Pallen M.J."/>
        </authorList>
    </citation>
    <scope>NUCLEOTIDE SEQUENCE</scope>
    <source>
        <strain evidence="7">ChiBcolR8-3208</strain>
    </source>
</reference>
<dbReference type="EMBL" id="DWXZ01000022">
    <property type="protein sequence ID" value="HJB36703.1"/>
    <property type="molecule type" value="Genomic_DNA"/>
</dbReference>
<keyword evidence="4" id="KW-0030">Aminoacyl-tRNA synthetase</keyword>
<feature type="non-terminal residue" evidence="7">
    <location>
        <position position="1"/>
    </location>
</feature>
<evidence type="ECO:0000256" key="2">
    <source>
        <dbReference type="ARBA" id="ARBA00022490"/>
    </source>
</evidence>
<dbReference type="PANTHER" id="PTHR43707">
    <property type="entry name" value="HISTIDYL-TRNA SYNTHETASE"/>
    <property type="match status" value="1"/>
</dbReference>
<keyword evidence="4" id="KW-0436">Ligase</keyword>
<dbReference type="GO" id="GO:0005524">
    <property type="term" value="F:ATP binding"/>
    <property type="evidence" value="ECO:0007669"/>
    <property type="project" value="UniProtKB-KW"/>
</dbReference>
<reference evidence="7" key="2">
    <citation type="submission" date="2021-04" db="EMBL/GenBank/DDBJ databases">
        <authorList>
            <person name="Gilroy R."/>
        </authorList>
    </citation>
    <scope>NUCLEOTIDE SEQUENCE</scope>
    <source>
        <strain evidence="7">ChiBcolR8-3208</strain>
    </source>
</reference>
<sequence length="160" mass="17496">SLGFALGGGGRYDGLVEEFGGKPTPGLGFGLGLDRIMMALEAQQMEFPQLSKCEMYIATMGEEAQKKAFLLLNELHRCGIPADTDLCGRGLKAQMKYADKIGAKFTMVLGDNELQQGKAEMKNMKTGEKRKISISGEDFINDYVTVSTEAEDFSQDGIFF</sequence>
<keyword evidence="7" id="KW-0328">Glycosyltransferase</keyword>
<evidence type="ECO:0000256" key="4">
    <source>
        <dbReference type="ARBA" id="ARBA00023146"/>
    </source>
</evidence>
<evidence type="ECO:0000256" key="5">
    <source>
        <dbReference type="ARBA" id="ARBA00030619"/>
    </source>
</evidence>